<evidence type="ECO:0000313" key="3">
    <source>
        <dbReference type="EMBL" id="EOA17437.1"/>
    </source>
</evidence>
<proteinExistence type="inferred from homology"/>
<name>R0F6J4_9BRAS</name>
<dbReference type="STRING" id="81985.R0F6J4"/>
<dbReference type="InterPro" id="IPR007608">
    <property type="entry name" value="Senescence_reg_S40"/>
</dbReference>
<protein>
    <recommendedName>
        <fullName evidence="5">Senescence regulator S40</fullName>
    </recommendedName>
</protein>
<organism evidence="3 4">
    <name type="scientific">Capsella rubella</name>
    <dbReference type="NCBI Taxonomy" id="81985"/>
    <lineage>
        <taxon>Eukaryota</taxon>
        <taxon>Viridiplantae</taxon>
        <taxon>Streptophyta</taxon>
        <taxon>Embryophyta</taxon>
        <taxon>Tracheophyta</taxon>
        <taxon>Spermatophyta</taxon>
        <taxon>Magnoliopsida</taxon>
        <taxon>eudicotyledons</taxon>
        <taxon>Gunneridae</taxon>
        <taxon>Pentapetalae</taxon>
        <taxon>rosids</taxon>
        <taxon>malvids</taxon>
        <taxon>Brassicales</taxon>
        <taxon>Brassicaceae</taxon>
        <taxon>Camelineae</taxon>
        <taxon>Capsella</taxon>
    </lineage>
</organism>
<dbReference type="Proteomes" id="UP000029121">
    <property type="component" value="Unassembled WGS sequence"/>
</dbReference>
<accession>R0F6J4</accession>
<dbReference type="PANTHER" id="PTHR46525">
    <property type="entry name" value="EMB|CAB72159.1"/>
    <property type="match status" value="1"/>
</dbReference>
<dbReference type="PANTHER" id="PTHR46525:SF2">
    <property type="entry name" value="EMB|CAB72159.1"/>
    <property type="match status" value="1"/>
</dbReference>
<evidence type="ECO:0000313" key="4">
    <source>
        <dbReference type="Proteomes" id="UP000029121"/>
    </source>
</evidence>
<dbReference type="AlphaFoldDB" id="R0F6J4"/>
<gene>
    <name evidence="3" type="ORF">CARUB_v10005751mg</name>
</gene>
<dbReference type="OrthoDB" id="1917735at2759"/>
<dbReference type="GO" id="GO:0010150">
    <property type="term" value="P:leaf senescence"/>
    <property type="evidence" value="ECO:0007669"/>
    <property type="project" value="UniProtKB-ARBA"/>
</dbReference>
<keyword evidence="4" id="KW-1185">Reference proteome</keyword>
<dbReference type="eggNOG" id="ENOG502R1IM">
    <property type="taxonomic scope" value="Eukaryota"/>
</dbReference>
<sequence>MYLFFNPTPLVSLSSFLFSKFQATLLHLTHILLYKSRCIIIFSKPSINQTKGEGTMERNDMRHEVWSSWRDDDFQEDDVWDVLDDGYQSSFVISNHTAKPSFTTQNLLPSEPRMIPERQRIEGMAPMTQHSAPVNVPDWSMVHTKKTNKKVDDSDDDNVSPEEYFMGRSRSSSSSVMEGVGRKLKGRDLSKVRNAILKQTGFLE</sequence>
<evidence type="ECO:0008006" key="5">
    <source>
        <dbReference type="Google" id="ProtNLM"/>
    </source>
</evidence>
<feature type="region of interest" description="Disordered" evidence="2">
    <location>
        <begin position="146"/>
        <end position="179"/>
    </location>
</feature>
<reference evidence="4" key="1">
    <citation type="journal article" date="2013" name="Nat. Genet.">
        <title>The Capsella rubella genome and the genomic consequences of rapid mating system evolution.</title>
        <authorList>
            <person name="Slotte T."/>
            <person name="Hazzouri K.M."/>
            <person name="Agren J.A."/>
            <person name="Koenig D."/>
            <person name="Maumus F."/>
            <person name="Guo Y.L."/>
            <person name="Steige K."/>
            <person name="Platts A.E."/>
            <person name="Escobar J.S."/>
            <person name="Newman L.K."/>
            <person name="Wang W."/>
            <person name="Mandakova T."/>
            <person name="Vello E."/>
            <person name="Smith L.M."/>
            <person name="Henz S.R."/>
            <person name="Steffen J."/>
            <person name="Takuno S."/>
            <person name="Brandvain Y."/>
            <person name="Coop G."/>
            <person name="Andolfatto P."/>
            <person name="Hu T.T."/>
            <person name="Blanchette M."/>
            <person name="Clark R.M."/>
            <person name="Quesneville H."/>
            <person name="Nordborg M."/>
            <person name="Gaut B.S."/>
            <person name="Lysak M.A."/>
            <person name="Jenkins J."/>
            <person name="Grimwood J."/>
            <person name="Chapman J."/>
            <person name="Prochnik S."/>
            <person name="Shu S."/>
            <person name="Rokhsar D."/>
            <person name="Schmutz J."/>
            <person name="Weigel D."/>
            <person name="Wright S.I."/>
        </authorList>
    </citation>
    <scope>NUCLEOTIDE SEQUENCE [LARGE SCALE GENOMIC DNA]</scope>
    <source>
        <strain evidence="4">cv. Monte Gargano</strain>
    </source>
</reference>
<evidence type="ECO:0000256" key="1">
    <source>
        <dbReference type="ARBA" id="ARBA00034773"/>
    </source>
</evidence>
<dbReference type="Pfam" id="PF04520">
    <property type="entry name" value="Senescence_reg"/>
    <property type="match status" value="1"/>
</dbReference>
<evidence type="ECO:0000256" key="2">
    <source>
        <dbReference type="SAM" id="MobiDB-lite"/>
    </source>
</evidence>
<dbReference type="EMBL" id="KB870811">
    <property type="protein sequence ID" value="EOA17437.1"/>
    <property type="molecule type" value="Genomic_DNA"/>
</dbReference>
<comment type="similarity">
    <text evidence="1">Belongs to the senescence regulator S40 family.</text>
</comment>
<dbReference type="KEGG" id="crb:17880980"/>